<keyword evidence="2" id="KW-1185">Reference proteome</keyword>
<sequence length="727" mass="81899">MGCAHSKIENEETVARCKERKQFMKEAVVARNAFAAAHSAYAMSVKNTGAALSDYAQGEVSPSSSAASSNHHLRPSAAAVSQSHYGNTLPPPPPPLPKDPNSPTSSPLQRAASMPEIISVHKTRANLSETVIEEGEEGDSENEAPSGLKHRISRSSGAGIGGGVFATTSPPRNSTRNDRLPPPLPQHDSEGMMDYFFLPRENMNGPSLAEVDHEDRTEREEIERKMSDENSRRADRVGGVSSRARRSTKAEVAEKSMGLPPQTRAAKKVKQVAPAEGKRGGKGAPSVNMLQVFSELDDCFLKASESANDVSKMLEANRLHYHSNFADNRGHIDHSARVLRVITWNKSFRGLPNTNDALDDFDSEENETHATVLDKMLAWEKKLYDEVKTGEQMKIEYQRKVASLNKLKKHGASTESIEKAKATVSHLHTRYIVDMQSMDSTVSEINRLRDEQLYPKLVALVDGMANMWEAMKVQHEAQKKIVTALKFLDTSQSPKETTDHHQERTVQLWAVVQEWHSQLHKLMSHQKTYIKALNNWLRLNLIPVDTNLREKISSPERTKSPPIQTLLFLWHNQLEKLPDELAITGITNFGAVVNTIVLLQADEMKLREKCEHTQKELNRKTRQFEDWSNKYMQKRTPPDEVDPDRAGDNDLITERRLAVEMVKQKLEEEEEEYQRQCVHVREKSLTALKTQLPELFRVLSEFSSTCSKMYSQLRSIAPPKKPNESSQ</sequence>
<accession>A0ACB7YVU3</accession>
<gene>
    <name evidence="1" type="ORF">Vadar_015967</name>
</gene>
<evidence type="ECO:0000313" key="2">
    <source>
        <dbReference type="Proteomes" id="UP000828048"/>
    </source>
</evidence>
<protein>
    <submittedName>
        <fullName evidence="1">Uncharacterized protein</fullName>
    </submittedName>
</protein>
<organism evidence="1 2">
    <name type="scientific">Vaccinium darrowii</name>
    <dbReference type="NCBI Taxonomy" id="229202"/>
    <lineage>
        <taxon>Eukaryota</taxon>
        <taxon>Viridiplantae</taxon>
        <taxon>Streptophyta</taxon>
        <taxon>Embryophyta</taxon>
        <taxon>Tracheophyta</taxon>
        <taxon>Spermatophyta</taxon>
        <taxon>Magnoliopsida</taxon>
        <taxon>eudicotyledons</taxon>
        <taxon>Gunneridae</taxon>
        <taxon>Pentapetalae</taxon>
        <taxon>asterids</taxon>
        <taxon>Ericales</taxon>
        <taxon>Ericaceae</taxon>
        <taxon>Vaccinioideae</taxon>
        <taxon>Vaccinieae</taxon>
        <taxon>Vaccinium</taxon>
    </lineage>
</organism>
<reference evidence="1 2" key="1">
    <citation type="journal article" date="2021" name="Hortic Res">
        <title>High-quality reference genome and annotation aids understanding of berry development for evergreen blueberry (Vaccinium darrowii).</title>
        <authorList>
            <person name="Yu J."/>
            <person name="Hulse-Kemp A.M."/>
            <person name="Babiker E."/>
            <person name="Staton M."/>
        </authorList>
    </citation>
    <scope>NUCLEOTIDE SEQUENCE [LARGE SCALE GENOMIC DNA]</scope>
    <source>
        <strain evidence="2">cv. NJ 8807/NJ 8810</strain>
        <tissue evidence="1">Young leaf</tissue>
    </source>
</reference>
<comment type="caution">
    <text evidence="1">The sequence shown here is derived from an EMBL/GenBank/DDBJ whole genome shotgun (WGS) entry which is preliminary data.</text>
</comment>
<dbReference type="EMBL" id="CM037153">
    <property type="protein sequence ID" value="KAH7857732.1"/>
    <property type="molecule type" value="Genomic_DNA"/>
</dbReference>
<proteinExistence type="predicted"/>
<evidence type="ECO:0000313" key="1">
    <source>
        <dbReference type="EMBL" id="KAH7857732.1"/>
    </source>
</evidence>
<name>A0ACB7YVU3_9ERIC</name>
<dbReference type="Proteomes" id="UP000828048">
    <property type="component" value="Chromosome 3"/>
</dbReference>